<dbReference type="InterPro" id="IPR011491">
    <property type="entry name" value="FlgE_D2"/>
</dbReference>
<feature type="chain" id="PRO_5011769820" evidence="2">
    <location>
        <begin position="23"/>
        <end position="1088"/>
    </location>
</feature>
<dbReference type="InterPro" id="IPR002035">
    <property type="entry name" value="VWF_A"/>
</dbReference>
<dbReference type="InterPro" id="IPR037058">
    <property type="entry name" value="Falgellar_hook_FlgE_sf"/>
</dbReference>
<dbReference type="Pfam" id="PF07559">
    <property type="entry name" value="FlgE_D2"/>
    <property type="match status" value="1"/>
</dbReference>
<feature type="domain" description="VWFA" evidence="3">
    <location>
        <begin position="454"/>
        <end position="653"/>
    </location>
</feature>
<dbReference type="STRING" id="282683.SAMN04488105_12112"/>
<accession>A0A1G7L1I6</accession>
<dbReference type="InterPro" id="IPR037925">
    <property type="entry name" value="FlgE/F/G-like"/>
</dbReference>
<dbReference type="EMBL" id="FNAV01000021">
    <property type="protein sequence ID" value="SDF43194.1"/>
    <property type="molecule type" value="Genomic_DNA"/>
</dbReference>
<feature type="region of interest" description="Disordered" evidence="1">
    <location>
        <begin position="938"/>
        <end position="970"/>
    </location>
</feature>
<dbReference type="GO" id="GO:0005509">
    <property type="term" value="F:calcium ion binding"/>
    <property type="evidence" value="ECO:0007669"/>
    <property type="project" value="InterPro"/>
</dbReference>
<keyword evidence="5" id="KW-1185">Reference proteome</keyword>
<keyword evidence="2" id="KW-0732">Signal</keyword>
<dbReference type="RefSeq" id="WP_089963321.1">
    <property type="nucleotide sequence ID" value="NZ_FNAV01000021.1"/>
</dbReference>
<organism evidence="4 5">
    <name type="scientific">Salipiger thiooxidans</name>
    <dbReference type="NCBI Taxonomy" id="282683"/>
    <lineage>
        <taxon>Bacteria</taxon>
        <taxon>Pseudomonadati</taxon>
        <taxon>Pseudomonadota</taxon>
        <taxon>Alphaproteobacteria</taxon>
        <taxon>Rhodobacterales</taxon>
        <taxon>Roseobacteraceae</taxon>
        <taxon>Salipiger</taxon>
    </lineage>
</organism>
<name>A0A1G7L1I6_9RHOB</name>
<dbReference type="AlphaFoldDB" id="A0A1G7L1I6"/>
<dbReference type="SUPFAM" id="SSF103647">
    <property type="entry name" value="TSP type-3 repeat"/>
    <property type="match status" value="1"/>
</dbReference>
<dbReference type="CDD" id="cd00198">
    <property type="entry name" value="vWFA"/>
    <property type="match status" value="1"/>
</dbReference>
<feature type="compositionally biased region" description="Basic and acidic residues" evidence="1">
    <location>
        <begin position="961"/>
        <end position="970"/>
    </location>
</feature>
<reference evidence="5" key="1">
    <citation type="submission" date="2016-10" db="EMBL/GenBank/DDBJ databases">
        <authorList>
            <person name="Varghese N."/>
            <person name="Submissions S."/>
        </authorList>
    </citation>
    <scope>NUCLEOTIDE SEQUENCE [LARGE SCALE GENOMIC DNA]</scope>
    <source>
        <strain evidence="5">DSM 10146</strain>
    </source>
</reference>
<dbReference type="SUPFAM" id="SSF53300">
    <property type="entry name" value="vWA-like"/>
    <property type="match status" value="1"/>
</dbReference>
<gene>
    <name evidence="4" type="ORF">SAMN04488105_12112</name>
</gene>
<evidence type="ECO:0000256" key="1">
    <source>
        <dbReference type="SAM" id="MobiDB-lite"/>
    </source>
</evidence>
<proteinExistence type="predicted"/>
<dbReference type="InterPro" id="IPR028974">
    <property type="entry name" value="TSP_type-3_rpt"/>
</dbReference>
<dbReference type="PROSITE" id="PS50234">
    <property type="entry name" value="VWFA"/>
    <property type="match status" value="1"/>
</dbReference>
<dbReference type="SUPFAM" id="SSF117143">
    <property type="entry name" value="Flagellar hook protein flgE"/>
    <property type="match status" value="1"/>
</dbReference>
<dbReference type="SMART" id="SM00327">
    <property type="entry name" value="VWA"/>
    <property type="match status" value="1"/>
</dbReference>
<dbReference type="Pfam" id="PF00092">
    <property type="entry name" value="VWA"/>
    <property type="match status" value="1"/>
</dbReference>
<dbReference type="Proteomes" id="UP000198994">
    <property type="component" value="Unassembled WGS sequence"/>
</dbReference>
<evidence type="ECO:0000259" key="3">
    <source>
        <dbReference type="PROSITE" id="PS50234"/>
    </source>
</evidence>
<evidence type="ECO:0000256" key="2">
    <source>
        <dbReference type="SAM" id="SignalP"/>
    </source>
</evidence>
<sequence length="1088" mass="115304">MFTRSRFRIAAFLLCIASKTLAGDGSVDPSNGDLDFSVHFNFPPSAAQIDDTKAAIEQLALGICDATDGQMRVRQVRLTQAQEDLDRAALWIHAINGRAGGSFTTDGSDLTTLGRHLNMYDVDLRRADVWLHEWGHHAFGLGEQYDEQRRFGGSCGIGPGFDAGSIDERNHSIMQQSGRIQCVGGGNDGAACLRGADCPSGSCQFVLMSELSVAANHDPLQGSGTCPMGAPITSIALDGNLSTADTVQLFDGTSFATAEATSTFRRDVEAIDDIGNLPAAVISLFGTRTDMAEWQITAAVDGAAIGGSQGVISVVESWTLQFNADGSLASVSEASPSMNVTGLTTGAGDLTVALDFGTIGGTDGLTTGVGITSVSDTHDGTSQCNAADCAQRWNAGTGRFETTQQTLVNGGLSGWDTLVRNYPFTTAPALPAEAPPATCFRAVSFVDDVVGSDQIMMIVDRSGSMSWSSNSGQAEVCLNGLDDDNDSTVDEGDCADSRIEFVRAAGRAFVDLQTSQGIDLGLLEFNEGNTLLRPIDTLNAGNAQDYKDAIDALSPGGDTAIGDAFDASTGEFTRVAEVGRVRTAYLLTDGFNTAGGDPVAAAERLDDIGVRIHAIPAGNDVDREELTDIAPGTGGQVYEARNVNALTGIFAELAGSYGANALALPRTDFVIARDPDRVQETNPELAEQGIRVTENRSFRIPVEKGAKALTAFVSGRNVRMREWGVNIRLTAPDGTTFGPGSPELTVDSHYIYIEVVAPEPGDWTLSAFPARPGGQFATALAFIENPRPAFFTDVRPRILPVGTRGTARADISYYVDLDREDVQIGGLLKGPDGATSIVSFAPGVGGVFQADLSGLVLNGLYELTVTGDAPAGTRVMPGEPIFSGPERAAVRVEPFRRFATMSFLVVDGEDPPCNGRDCDGDGIPDELECRGFVEDVDGDGIPNFRDEDSDNDGIPDAVEGGQDRDQDGRDDACVPGPKLIPDPQGELDFPRVLDTVEKITVLLCRGQTDATLFAAFATLPDDMQRLITRARPDADQEAAIRDILPDLLERLKTLQVLIGDGRAECRIAEELLGPAREEIEKIREILAG</sequence>
<dbReference type="InterPro" id="IPR036465">
    <property type="entry name" value="vWFA_dom_sf"/>
</dbReference>
<dbReference type="Gene3D" id="3.40.50.410">
    <property type="entry name" value="von Willebrand factor, type A domain"/>
    <property type="match status" value="1"/>
</dbReference>
<evidence type="ECO:0000313" key="5">
    <source>
        <dbReference type="Proteomes" id="UP000198994"/>
    </source>
</evidence>
<dbReference type="Gene3D" id="2.60.98.20">
    <property type="entry name" value="Flagellar hook protein FlgE"/>
    <property type="match status" value="1"/>
</dbReference>
<evidence type="ECO:0000313" key="4">
    <source>
        <dbReference type="EMBL" id="SDF43194.1"/>
    </source>
</evidence>
<dbReference type="OrthoDB" id="9783818at2"/>
<feature type="signal peptide" evidence="2">
    <location>
        <begin position="1"/>
        <end position="22"/>
    </location>
</feature>
<protein>
    <submittedName>
        <fullName evidence="4">von Willebrand factor type A domain-containing protein</fullName>
    </submittedName>
</protein>